<evidence type="ECO:0000313" key="1">
    <source>
        <dbReference type="EMBL" id="KAF9653974.1"/>
    </source>
</evidence>
<organism evidence="1 2">
    <name type="scientific">Thelephora ganbajun</name>
    <name type="common">Ganba fungus</name>
    <dbReference type="NCBI Taxonomy" id="370292"/>
    <lineage>
        <taxon>Eukaryota</taxon>
        <taxon>Fungi</taxon>
        <taxon>Dikarya</taxon>
        <taxon>Basidiomycota</taxon>
        <taxon>Agaricomycotina</taxon>
        <taxon>Agaricomycetes</taxon>
        <taxon>Thelephorales</taxon>
        <taxon>Thelephoraceae</taxon>
        <taxon>Thelephora</taxon>
    </lineage>
</organism>
<reference evidence="1" key="1">
    <citation type="submission" date="2019-10" db="EMBL/GenBank/DDBJ databases">
        <authorList>
            <consortium name="DOE Joint Genome Institute"/>
            <person name="Kuo A."/>
            <person name="Miyauchi S."/>
            <person name="Kiss E."/>
            <person name="Drula E."/>
            <person name="Kohler A."/>
            <person name="Sanchez-Garcia M."/>
            <person name="Andreopoulos B."/>
            <person name="Barry K.W."/>
            <person name="Bonito G."/>
            <person name="Buee M."/>
            <person name="Carver A."/>
            <person name="Chen C."/>
            <person name="Cichocki N."/>
            <person name="Clum A."/>
            <person name="Culley D."/>
            <person name="Crous P.W."/>
            <person name="Fauchery L."/>
            <person name="Girlanda M."/>
            <person name="Hayes R."/>
            <person name="Keri Z."/>
            <person name="Labutti K."/>
            <person name="Lipzen A."/>
            <person name="Lombard V."/>
            <person name="Magnuson J."/>
            <person name="Maillard F."/>
            <person name="Morin E."/>
            <person name="Murat C."/>
            <person name="Nolan M."/>
            <person name="Ohm R."/>
            <person name="Pangilinan J."/>
            <person name="Pereira M."/>
            <person name="Perotto S."/>
            <person name="Peter M."/>
            <person name="Riley R."/>
            <person name="Sitrit Y."/>
            <person name="Stielow B."/>
            <person name="Szollosi G."/>
            <person name="Zifcakova L."/>
            <person name="Stursova M."/>
            <person name="Spatafora J.W."/>
            <person name="Tedersoo L."/>
            <person name="Vaario L.-M."/>
            <person name="Yamada A."/>
            <person name="Yan M."/>
            <person name="Wang P."/>
            <person name="Xu J."/>
            <person name="Bruns T."/>
            <person name="Baldrian P."/>
            <person name="Vilgalys R."/>
            <person name="Henrissat B."/>
            <person name="Grigoriev I.V."/>
            <person name="Hibbett D."/>
            <person name="Nagy L.G."/>
            <person name="Martin F.M."/>
        </authorList>
    </citation>
    <scope>NUCLEOTIDE SEQUENCE</scope>
    <source>
        <strain evidence="1">P2</strain>
    </source>
</reference>
<sequence>MPHADSAHVPESITARQQFWDHVHEQLVHLLADQRAWVSNLANAASLIYNSLVAFPLFGSGDNAVNWCGFYIHSSYFPRPRNHPPADHVPSHPHILLLGPFCGKPACQFINVSPANPRGVCADAFLRQSSKLVPDVNAYPGHIPCDTDTKSELVVPLILDSPRDRLSVVGVLDLDCLALSGFQEEDRLGLERIARLITDSCDW</sequence>
<evidence type="ECO:0000313" key="2">
    <source>
        <dbReference type="Proteomes" id="UP000886501"/>
    </source>
</evidence>
<keyword evidence="2" id="KW-1185">Reference proteome</keyword>
<name>A0ACB6ZWK2_THEGA</name>
<accession>A0ACB6ZWK2</accession>
<gene>
    <name evidence="1" type="ORF">BDM02DRAFT_3177364</name>
</gene>
<protein>
    <submittedName>
        <fullName evidence="1">GAF domain nucleotide-binding protein</fullName>
    </submittedName>
</protein>
<dbReference type="EMBL" id="MU117962">
    <property type="protein sequence ID" value="KAF9653974.1"/>
    <property type="molecule type" value="Genomic_DNA"/>
</dbReference>
<reference evidence="1" key="2">
    <citation type="journal article" date="2020" name="Nat. Commun.">
        <title>Large-scale genome sequencing of mycorrhizal fungi provides insights into the early evolution of symbiotic traits.</title>
        <authorList>
            <person name="Miyauchi S."/>
            <person name="Kiss E."/>
            <person name="Kuo A."/>
            <person name="Drula E."/>
            <person name="Kohler A."/>
            <person name="Sanchez-Garcia M."/>
            <person name="Morin E."/>
            <person name="Andreopoulos B."/>
            <person name="Barry K.W."/>
            <person name="Bonito G."/>
            <person name="Buee M."/>
            <person name="Carver A."/>
            <person name="Chen C."/>
            <person name="Cichocki N."/>
            <person name="Clum A."/>
            <person name="Culley D."/>
            <person name="Crous P.W."/>
            <person name="Fauchery L."/>
            <person name="Girlanda M."/>
            <person name="Hayes R.D."/>
            <person name="Keri Z."/>
            <person name="LaButti K."/>
            <person name="Lipzen A."/>
            <person name="Lombard V."/>
            <person name="Magnuson J."/>
            <person name="Maillard F."/>
            <person name="Murat C."/>
            <person name="Nolan M."/>
            <person name="Ohm R.A."/>
            <person name="Pangilinan J."/>
            <person name="Pereira M.F."/>
            <person name="Perotto S."/>
            <person name="Peter M."/>
            <person name="Pfister S."/>
            <person name="Riley R."/>
            <person name="Sitrit Y."/>
            <person name="Stielow J.B."/>
            <person name="Szollosi G."/>
            <person name="Zifcakova L."/>
            <person name="Stursova M."/>
            <person name="Spatafora J.W."/>
            <person name="Tedersoo L."/>
            <person name="Vaario L.M."/>
            <person name="Yamada A."/>
            <person name="Yan M."/>
            <person name="Wang P."/>
            <person name="Xu J."/>
            <person name="Bruns T."/>
            <person name="Baldrian P."/>
            <person name="Vilgalys R."/>
            <person name="Dunand C."/>
            <person name="Henrissat B."/>
            <person name="Grigoriev I.V."/>
            <person name="Hibbett D."/>
            <person name="Nagy L.G."/>
            <person name="Martin F.M."/>
        </authorList>
    </citation>
    <scope>NUCLEOTIDE SEQUENCE</scope>
    <source>
        <strain evidence="1">P2</strain>
    </source>
</reference>
<proteinExistence type="predicted"/>
<dbReference type="Proteomes" id="UP000886501">
    <property type="component" value="Unassembled WGS sequence"/>
</dbReference>
<comment type="caution">
    <text evidence="1">The sequence shown here is derived from an EMBL/GenBank/DDBJ whole genome shotgun (WGS) entry which is preliminary data.</text>
</comment>